<evidence type="ECO:0000313" key="2">
    <source>
        <dbReference type="Proteomes" id="UP001067235"/>
    </source>
</evidence>
<sequence length="212" mass="23120">MTTIPLSLHQPQTKVGDQRTFTLPTDRVCTVTVVVVVGRENDLRDRVCDALADSGAVVEVIDPGSPELLTRHSGHRRSGHAECFPVSHRDGLQSYVFTVANASGSGKRSMGGRWRHRWARRIEMERLLAAAADATSTPDSCRILVVGEERETAQNRTDPSRFANLARDIAYEAVINGTHVESAAYIPVADGTGLPGALRRVVDWCAIAPQPR</sequence>
<accession>A0ABT4MRF6</accession>
<evidence type="ECO:0000313" key="1">
    <source>
        <dbReference type="EMBL" id="MCZ4549235.1"/>
    </source>
</evidence>
<organism evidence="1 2">
    <name type="scientific">Gordonia rubripertincta</name>
    <name type="common">Rhodococcus corallinus</name>
    <dbReference type="NCBI Taxonomy" id="36822"/>
    <lineage>
        <taxon>Bacteria</taxon>
        <taxon>Bacillati</taxon>
        <taxon>Actinomycetota</taxon>
        <taxon>Actinomycetes</taxon>
        <taxon>Mycobacteriales</taxon>
        <taxon>Gordoniaceae</taxon>
        <taxon>Gordonia</taxon>
    </lineage>
</organism>
<protein>
    <submittedName>
        <fullName evidence="1">Uncharacterized protein</fullName>
    </submittedName>
</protein>
<gene>
    <name evidence="1" type="ORF">O4213_04530</name>
</gene>
<dbReference type="RefSeq" id="WP_301569725.1">
    <property type="nucleotide sequence ID" value="NZ_JAPWIE010000001.1"/>
</dbReference>
<dbReference type="EMBL" id="JAPWIE010000001">
    <property type="protein sequence ID" value="MCZ4549235.1"/>
    <property type="molecule type" value="Genomic_DNA"/>
</dbReference>
<comment type="caution">
    <text evidence="1">The sequence shown here is derived from an EMBL/GenBank/DDBJ whole genome shotgun (WGS) entry which is preliminary data.</text>
</comment>
<keyword evidence="2" id="KW-1185">Reference proteome</keyword>
<proteinExistence type="predicted"/>
<name>A0ABT4MRF6_GORRU</name>
<dbReference type="Proteomes" id="UP001067235">
    <property type="component" value="Unassembled WGS sequence"/>
</dbReference>
<reference evidence="1" key="1">
    <citation type="submission" date="2022-12" db="EMBL/GenBank/DDBJ databases">
        <authorList>
            <person name="Krivoruchko A.V."/>
            <person name="Elkin A."/>
        </authorList>
    </citation>
    <scope>NUCLEOTIDE SEQUENCE</scope>
    <source>
        <strain evidence="1">IEGM 1388</strain>
    </source>
</reference>